<accession>A0A1U7P4E3</accession>
<proteinExistence type="predicted"/>
<organism evidence="1 2">
    <name type="scientific">Deinococcus marmoris</name>
    <dbReference type="NCBI Taxonomy" id="249408"/>
    <lineage>
        <taxon>Bacteria</taxon>
        <taxon>Thermotogati</taxon>
        <taxon>Deinococcota</taxon>
        <taxon>Deinococci</taxon>
        <taxon>Deinococcales</taxon>
        <taxon>Deinococcaceae</taxon>
        <taxon>Deinococcus</taxon>
    </lineage>
</organism>
<evidence type="ECO:0000313" key="1">
    <source>
        <dbReference type="EMBL" id="OLV20045.1"/>
    </source>
</evidence>
<dbReference type="STRING" id="249408.BOO71_0000925"/>
<protein>
    <submittedName>
        <fullName evidence="1">Uncharacterized protein</fullName>
    </submittedName>
</protein>
<evidence type="ECO:0000313" key="2">
    <source>
        <dbReference type="Proteomes" id="UP000186607"/>
    </source>
</evidence>
<dbReference type="EMBL" id="MSTI01000010">
    <property type="protein sequence ID" value="OLV20045.1"/>
    <property type="molecule type" value="Genomic_DNA"/>
</dbReference>
<gene>
    <name evidence="1" type="ORF">BOO71_0000925</name>
</gene>
<comment type="caution">
    <text evidence="1">The sequence shown here is derived from an EMBL/GenBank/DDBJ whole genome shotgun (WGS) entry which is preliminary data.</text>
</comment>
<dbReference type="AlphaFoldDB" id="A0A1U7P4E3"/>
<keyword evidence="2" id="KW-1185">Reference proteome</keyword>
<reference evidence="1 2" key="1">
    <citation type="submission" date="2017-01" db="EMBL/GenBank/DDBJ databases">
        <title>Genome Analysis of Deinococcus marmoris KOPRI26562.</title>
        <authorList>
            <person name="Kim J.H."/>
            <person name="Oh H.-M."/>
        </authorList>
    </citation>
    <scope>NUCLEOTIDE SEQUENCE [LARGE SCALE GENOMIC DNA]</scope>
    <source>
        <strain evidence="1 2">KOPRI26562</strain>
    </source>
</reference>
<dbReference type="Proteomes" id="UP000186607">
    <property type="component" value="Unassembled WGS sequence"/>
</dbReference>
<sequence>MAKRAGVGKPTIYRRLRDDGLPDLIALALPVAQADLFPPRARQSRDVATLCAVVAQRLTSPVQRQVLAQLGGDPARLARYLQPVADALRTGLGRGVDTDATVQVLLVTVVGSALLAADSSAAHDSAKDLAAAYLARNRG</sequence>
<name>A0A1U7P4E3_9DEIO</name>
<dbReference type="Gene3D" id="1.10.357.10">
    <property type="entry name" value="Tetracycline Repressor, domain 2"/>
    <property type="match status" value="1"/>
</dbReference>